<dbReference type="AlphaFoldDB" id="A0A0R1I222"/>
<dbReference type="PATRIC" id="fig|1302272.5.peg.288"/>
<dbReference type="Gene3D" id="3.40.430.10">
    <property type="entry name" value="Dihydrofolate Reductase, subunit A"/>
    <property type="match status" value="1"/>
</dbReference>
<dbReference type="InterPro" id="IPR012259">
    <property type="entry name" value="DHFR"/>
</dbReference>
<dbReference type="Pfam" id="PF00186">
    <property type="entry name" value="DHFR_1"/>
    <property type="match status" value="1"/>
</dbReference>
<keyword evidence="5" id="KW-0521">NADP</keyword>
<gene>
    <name evidence="9" type="ORF">FC96_GL000291</name>
</gene>
<evidence type="ECO:0000256" key="1">
    <source>
        <dbReference type="ARBA" id="ARBA00004903"/>
    </source>
</evidence>
<dbReference type="PRINTS" id="PR00070">
    <property type="entry name" value="DHFR"/>
</dbReference>
<dbReference type="PROSITE" id="PS51330">
    <property type="entry name" value="DHFR_2"/>
    <property type="match status" value="1"/>
</dbReference>
<dbReference type="InterPro" id="IPR024072">
    <property type="entry name" value="DHFR-like_dom_sf"/>
</dbReference>
<dbReference type="GO" id="GO:0050661">
    <property type="term" value="F:NADP binding"/>
    <property type="evidence" value="ECO:0007669"/>
    <property type="project" value="InterPro"/>
</dbReference>
<dbReference type="GO" id="GO:0004146">
    <property type="term" value="F:dihydrofolate reductase activity"/>
    <property type="evidence" value="ECO:0007669"/>
    <property type="project" value="UniProtKB-EC"/>
</dbReference>
<dbReference type="STRING" id="1302272.FC96_GL000291"/>
<dbReference type="EC" id="1.5.1.3" evidence="3"/>
<dbReference type="PROSITE" id="PS00075">
    <property type="entry name" value="DHFR_1"/>
    <property type="match status" value="1"/>
</dbReference>
<keyword evidence="4" id="KW-0554">One-carbon metabolism</keyword>
<dbReference type="EMBL" id="AZCX01000001">
    <property type="protein sequence ID" value="KRK49367.1"/>
    <property type="molecule type" value="Genomic_DNA"/>
</dbReference>
<dbReference type="GO" id="GO:0006730">
    <property type="term" value="P:one-carbon metabolic process"/>
    <property type="evidence" value="ECO:0007669"/>
    <property type="project" value="UniProtKB-KW"/>
</dbReference>
<accession>A0A0R1I222</accession>
<dbReference type="GO" id="GO:0005829">
    <property type="term" value="C:cytosol"/>
    <property type="evidence" value="ECO:0007669"/>
    <property type="project" value="TreeGrafter"/>
</dbReference>
<dbReference type="InterPro" id="IPR017925">
    <property type="entry name" value="DHFR_CS"/>
</dbReference>
<evidence type="ECO:0000256" key="2">
    <source>
        <dbReference type="ARBA" id="ARBA00009539"/>
    </source>
</evidence>
<dbReference type="UniPathway" id="UPA00077">
    <property type="reaction ID" value="UER00158"/>
</dbReference>
<dbReference type="SUPFAM" id="SSF53597">
    <property type="entry name" value="Dihydrofolate reductase-like"/>
    <property type="match status" value="1"/>
</dbReference>
<proteinExistence type="inferred from homology"/>
<dbReference type="InterPro" id="IPR001796">
    <property type="entry name" value="DHFR_dom"/>
</dbReference>
<sequence length="164" mass="18567">MIFIWAEDQSHGIGYQGRLPWHLPADMAFFKKTTTGHTLLSGARTFQSYGGRPLPHRKNLVLTSQNADQFPGDVVVLPTVEAVLTYERQHPEETLYVSGGAQVFASLMPYVQTLLKTRVDGRYKVDTYMPPIDYSAFKKVSSDTVAVDEHNPVALTFERYERQD</sequence>
<name>A0A0R1I222_9LACO</name>
<dbReference type="OrthoDB" id="9804315at2"/>
<dbReference type="GO" id="GO:0046655">
    <property type="term" value="P:folic acid metabolic process"/>
    <property type="evidence" value="ECO:0007669"/>
    <property type="project" value="TreeGrafter"/>
</dbReference>
<evidence type="ECO:0000259" key="8">
    <source>
        <dbReference type="PROSITE" id="PS51330"/>
    </source>
</evidence>
<dbReference type="PANTHER" id="PTHR48069">
    <property type="entry name" value="DIHYDROFOLATE REDUCTASE"/>
    <property type="match status" value="1"/>
</dbReference>
<dbReference type="RefSeq" id="WP_056941728.1">
    <property type="nucleotide sequence ID" value="NZ_AZCX01000001.1"/>
</dbReference>
<evidence type="ECO:0000256" key="5">
    <source>
        <dbReference type="ARBA" id="ARBA00022857"/>
    </source>
</evidence>
<evidence type="ECO:0000256" key="4">
    <source>
        <dbReference type="ARBA" id="ARBA00022563"/>
    </source>
</evidence>
<dbReference type="GO" id="GO:0046452">
    <property type="term" value="P:dihydrofolate metabolic process"/>
    <property type="evidence" value="ECO:0007669"/>
    <property type="project" value="TreeGrafter"/>
</dbReference>
<evidence type="ECO:0000256" key="3">
    <source>
        <dbReference type="ARBA" id="ARBA00012856"/>
    </source>
</evidence>
<dbReference type="GO" id="GO:0046654">
    <property type="term" value="P:tetrahydrofolate biosynthetic process"/>
    <property type="evidence" value="ECO:0007669"/>
    <property type="project" value="UniProtKB-UniPathway"/>
</dbReference>
<evidence type="ECO:0000256" key="6">
    <source>
        <dbReference type="ARBA" id="ARBA00023002"/>
    </source>
</evidence>
<evidence type="ECO:0000313" key="9">
    <source>
        <dbReference type="EMBL" id="KRK49367.1"/>
    </source>
</evidence>
<keyword evidence="10" id="KW-1185">Reference proteome</keyword>
<comment type="caution">
    <text evidence="9">The sequence shown here is derived from an EMBL/GenBank/DDBJ whole genome shotgun (WGS) entry which is preliminary data.</text>
</comment>
<evidence type="ECO:0000313" key="10">
    <source>
        <dbReference type="Proteomes" id="UP000050911"/>
    </source>
</evidence>
<evidence type="ECO:0000256" key="7">
    <source>
        <dbReference type="RuleBase" id="RU004474"/>
    </source>
</evidence>
<comment type="similarity">
    <text evidence="2 7">Belongs to the dihydrofolate reductase family.</text>
</comment>
<dbReference type="CDD" id="cd00209">
    <property type="entry name" value="DHFR"/>
    <property type="match status" value="1"/>
</dbReference>
<dbReference type="Proteomes" id="UP000050911">
    <property type="component" value="Unassembled WGS sequence"/>
</dbReference>
<feature type="domain" description="DHFR" evidence="8">
    <location>
        <begin position="1"/>
        <end position="162"/>
    </location>
</feature>
<keyword evidence="6" id="KW-0560">Oxidoreductase</keyword>
<reference evidence="9 10" key="1">
    <citation type="journal article" date="2015" name="Genome Announc.">
        <title>Expanding the biotechnology potential of lactobacilli through comparative genomics of 213 strains and associated genera.</title>
        <authorList>
            <person name="Sun Z."/>
            <person name="Harris H.M."/>
            <person name="McCann A."/>
            <person name="Guo C."/>
            <person name="Argimon S."/>
            <person name="Zhang W."/>
            <person name="Yang X."/>
            <person name="Jeffery I.B."/>
            <person name="Cooney J.C."/>
            <person name="Kagawa T.F."/>
            <person name="Liu W."/>
            <person name="Song Y."/>
            <person name="Salvetti E."/>
            <person name="Wrobel A."/>
            <person name="Rasinkangas P."/>
            <person name="Parkhill J."/>
            <person name="Rea M.C."/>
            <person name="O'Sullivan O."/>
            <person name="Ritari J."/>
            <person name="Douillard F.P."/>
            <person name="Paul Ross R."/>
            <person name="Yang R."/>
            <person name="Briner A.E."/>
            <person name="Felis G.E."/>
            <person name="de Vos W.M."/>
            <person name="Barrangou R."/>
            <person name="Klaenhammer T.R."/>
            <person name="Caufield P.W."/>
            <person name="Cui Y."/>
            <person name="Zhang H."/>
            <person name="O'Toole P.W."/>
        </authorList>
    </citation>
    <scope>NUCLEOTIDE SEQUENCE [LARGE SCALE GENOMIC DNA]</scope>
    <source>
        <strain evidence="9 10">JCM 15530</strain>
    </source>
</reference>
<dbReference type="PANTHER" id="PTHR48069:SF3">
    <property type="entry name" value="DIHYDROFOLATE REDUCTASE"/>
    <property type="match status" value="1"/>
</dbReference>
<protein>
    <recommendedName>
        <fullName evidence="3">dihydrofolate reductase</fullName>
        <ecNumber evidence="3">1.5.1.3</ecNumber>
    </recommendedName>
</protein>
<comment type="pathway">
    <text evidence="1">Cofactor biosynthesis; tetrahydrofolate biosynthesis; 5,6,7,8-tetrahydrofolate from 7,8-dihydrofolate: step 1/1.</text>
</comment>
<organism evidence="9 10">
    <name type="scientific">Secundilactobacillus kimchicus JCM 15530</name>
    <dbReference type="NCBI Taxonomy" id="1302272"/>
    <lineage>
        <taxon>Bacteria</taxon>
        <taxon>Bacillati</taxon>
        <taxon>Bacillota</taxon>
        <taxon>Bacilli</taxon>
        <taxon>Lactobacillales</taxon>
        <taxon>Lactobacillaceae</taxon>
        <taxon>Secundilactobacillus</taxon>
    </lineage>
</organism>